<name>A0A9X2P4S9_9BACT</name>
<dbReference type="AlphaFoldDB" id="A0A9X2P4S9"/>
<dbReference type="InterPro" id="IPR051604">
    <property type="entry name" value="Ergot_Alk_Oxidoreductase"/>
</dbReference>
<dbReference type="Gene3D" id="3.90.25.10">
    <property type="entry name" value="UDP-galactose 4-epimerase, domain 1"/>
    <property type="match status" value="1"/>
</dbReference>
<sequence length="287" mass="32807">MKVVITGATGSVGKAVLSSLRNIDHQLDLYAGVRNVEADKISLEGLKTSLLKFDFMDFKTCEAALENCDILFLLRPPQISDTEKYFKPIIDACQDKGVKHIVFLSVQGVENSRIIPHHKIEKMIVGSKINYTFLRPAYFMQNFTTTLRKDLVTKKQIFLPAGESKFTLIDVMDIGEVAANILINIKQHINESYDLTNGEKLTFSQMAKILSNGLGTQIKFQSPNLMRFFLTKRKENMPTMFILVMIMLHYFPRFQKEPETTDWVAKITGRQPRTFAQFISENRNLLT</sequence>
<dbReference type="Proteomes" id="UP001142175">
    <property type="component" value="Unassembled WGS sequence"/>
</dbReference>
<feature type="domain" description="NmrA-like" evidence="1">
    <location>
        <begin position="2"/>
        <end position="222"/>
    </location>
</feature>
<evidence type="ECO:0000313" key="3">
    <source>
        <dbReference type="Proteomes" id="UP001142175"/>
    </source>
</evidence>
<reference evidence="2" key="1">
    <citation type="submission" date="2022-08" db="EMBL/GenBank/DDBJ databases">
        <authorList>
            <person name="Zhang D."/>
        </authorList>
    </citation>
    <scope>NUCLEOTIDE SEQUENCE</scope>
    <source>
        <strain evidence="2">XJ19-11</strain>
    </source>
</reference>
<evidence type="ECO:0000313" key="2">
    <source>
        <dbReference type="EMBL" id="MCR9013497.1"/>
    </source>
</evidence>
<gene>
    <name evidence="2" type="ORF">NU887_00550</name>
</gene>
<dbReference type="Pfam" id="PF05368">
    <property type="entry name" value="NmrA"/>
    <property type="match status" value="1"/>
</dbReference>
<dbReference type="EMBL" id="JANSUY010000001">
    <property type="protein sequence ID" value="MCR9013497.1"/>
    <property type="molecule type" value="Genomic_DNA"/>
</dbReference>
<dbReference type="RefSeq" id="WP_258421400.1">
    <property type="nucleotide sequence ID" value="NZ_JANSUY010000001.1"/>
</dbReference>
<dbReference type="PANTHER" id="PTHR43162:SF1">
    <property type="entry name" value="PRESTALK A DIFFERENTIATION PROTEIN A"/>
    <property type="match status" value="1"/>
</dbReference>
<organism evidence="2 3">
    <name type="scientific">Aquiflexum gelatinilyticum</name>
    <dbReference type="NCBI Taxonomy" id="2961943"/>
    <lineage>
        <taxon>Bacteria</taxon>
        <taxon>Pseudomonadati</taxon>
        <taxon>Bacteroidota</taxon>
        <taxon>Cytophagia</taxon>
        <taxon>Cytophagales</taxon>
        <taxon>Cyclobacteriaceae</taxon>
        <taxon>Aquiflexum</taxon>
    </lineage>
</organism>
<comment type="caution">
    <text evidence="2">The sequence shown here is derived from an EMBL/GenBank/DDBJ whole genome shotgun (WGS) entry which is preliminary data.</text>
</comment>
<dbReference type="PANTHER" id="PTHR43162">
    <property type="match status" value="1"/>
</dbReference>
<dbReference type="SUPFAM" id="SSF51735">
    <property type="entry name" value="NAD(P)-binding Rossmann-fold domains"/>
    <property type="match status" value="1"/>
</dbReference>
<dbReference type="InterPro" id="IPR036291">
    <property type="entry name" value="NAD(P)-bd_dom_sf"/>
</dbReference>
<dbReference type="Gene3D" id="3.40.50.720">
    <property type="entry name" value="NAD(P)-binding Rossmann-like Domain"/>
    <property type="match status" value="1"/>
</dbReference>
<dbReference type="InterPro" id="IPR008030">
    <property type="entry name" value="NmrA-like"/>
</dbReference>
<accession>A0A9X2P4S9</accession>
<evidence type="ECO:0000259" key="1">
    <source>
        <dbReference type="Pfam" id="PF05368"/>
    </source>
</evidence>
<protein>
    <submittedName>
        <fullName evidence="2">NmrA family NAD(P)-binding protein</fullName>
    </submittedName>
</protein>
<keyword evidence="3" id="KW-1185">Reference proteome</keyword>
<proteinExistence type="predicted"/>